<evidence type="ECO:0000256" key="8">
    <source>
        <dbReference type="ARBA" id="ARBA00022771"/>
    </source>
</evidence>
<keyword evidence="9" id="KW-0862">Zinc</keyword>
<evidence type="ECO:0000256" key="14">
    <source>
        <dbReference type="ARBA" id="ARBA00049497"/>
    </source>
</evidence>
<evidence type="ECO:0000256" key="12">
    <source>
        <dbReference type="ARBA" id="ARBA00047545"/>
    </source>
</evidence>
<keyword evidence="4" id="KW-0489">Methyltransferase</keyword>
<dbReference type="SUPFAM" id="SSF82199">
    <property type="entry name" value="SET domain"/>
    <property type="match status" value="1"/>
</dbReference>
<comment type="subcellular location">
    <subcellularLocation>
        <location evidence="1">Cytoplasm</location>
    </subcellularLocation>
</comment>
<dbReference type="GO" id="GO:0032259">
    <property type="term" value="P:methylation"/>
    <property type="evidence" value="ECO:0007669"/>
    <property type="project" value="UniProtKB-KW"/>
</dbReference>
<evidence type="ECO:0000256" key="4">
    <source>
        <dbReference type="ARBA" id="ARBA00022603"/>
    </source>
</evidence>
<keyword evidence="6" id="KW-0949">S-adenosyl-L-methionine</keyword>
<evidence type="ECO:0000256" key="16">
    <source>
        <dbReference type="ARBA" id="ARBA00049789"/>
    </source>
</evidence>
<dbReference type="PANTHER" id="PTHR46402:SF2">
    <property type="entry name" value="HISTONE-LYSINE N-TRIMETHYLTRANSFERASE SMYD5"/>
    <property type="match status" value="1"/>
</dbReference>
<dbReference type="EMBL" id="GEDC01019040">
    <property type="protein sequence ID" value="JAS18258.1"/>
    <property type="molecule type" value="Transcribed_RNA"/>
</dbReference>
<dbReference type="AlphaFoldDB" id="A0A1B6CXX1"/>
<dbReference type="InterPro" id="IPR046341">
    <property type="entry name" value="SET_dom_sf"/>
</dbReference>
<evidence type="ECO:0000313" key="19">
    <source>
        <dbReference type="EMBL" id="JAS18258.1"/>
    </source>
</evidence>
<accession>A0A1B6CXX1</accession>
<dbReference type="EC" id="2.1.1.359" evidence="2"/>
<dbReference type="GO" id="GO:0005737">
    <property type="term" value="C:cytoplasm"/>
    <property type="evidence" value="ECO:0007669"/>
    <property type="project" value="UniProtKB-SubCell"/>
</dbReference>
<sequence length="380" mass="43778">MELPGFEVRLIDQFKGHGLFATKQFKTGETIFEEIPLVCCQFAWNKEYGYKACDHCLRPLESALENVQRLASKVVDLPYTDQCPTDKTKHTECADCGAQYCSSRCQEVAIQQYHKILCYTKDHPLNNLVETWKQIHYPPETANIMLLARIIAIVEQAEDKDLAFNTFMRFCHKSRNEDEEIIHRLLGDQFVQQLELLRNLLAASLPTNRTNEWLTPEGFCSLLALVGTNGQGVGTSVFSCWVKNVSKMNMSEDERKILNHLIETMYEEMEEVVGVFLNNEGSALYRLQSCANHSCEPNAMPHFLHNDFTLSMIANRDIQEGEEITISYLDECVLERSRHTRNKILREHYLFSCYCIKCESQTEDLDVTSEDEPDDDEESN</sequence>
<keyword evidence="5" id="KW-0808">Transferase</keyword>
<dbReference type="PANTHER" id="PTHR46402">
    <property type="entry name" value="SET AND MYND DOMAIN-CONTAINING PROTEIN 5"/>
    <property type="match status" value="1"/>
</dbReference>
<evidence type="ECO:0000256" key="7">
    <source>
        <dbReference type="ARBA" id="ARBA00022723"/>
    </source>
</evidence>
<evidence type="ECO:0000256" key="10">
    <source>
        <dbReference type="ARBA" id="ARBA00024057"/>
    </source>
</evidence>
<name>A0A1B6CXX1_9HEMI</name>
<dbReference type="EC" id="2.1.1.372" evidence="10"/>
<reference evidence="19" key="1">
    <citation type="submission" date="2015-12" db="EMBL/GenBank/DDBJ databases">
        <title>De novo transcriptome assembly of four potential Pierce s Disease insect vectors from Arizona vineyards.</title>
        <authorList>
            <person name="Tassone E.E."/>
        </authorList>
    </citation>
    <scope>NUCLEOTIDE SEQUENCE</scope>
</reference>
<dbReference type="GO" id="GO:0008270">
    <property type="term" value="F:zinc ion binding"/>
    <property type="evidence" value="ECO:0007669"/>
    <property type="project" value="UniProtKB-KW"/>
</dbReference>
<dbReference type="CDD" id="cd10521">
    <property type="entry name" value="SET_SMYD5"/>
    <property type="match status" value="1"/>
</dbReference>
<keyword evidence="3" id="KW-0963">Cytoplasm</keyword>
<dbReference type="InterPro" id="IPR044422">
    <property type="entry name" value="SMYD5_SET"/>
</dbReference>
<dbReference type="Gene3D" id="1.10.220.160">
    <property type="match status" value="1"/>
</dbReference>
<keyword evidence="7" id="KW-0479">Metal-binding</keyword>
<dbReference type="GO" id="GO:0140943">
    <property type="term" value="F:histone H4K20 trimethyltransferase activity"/>
    <property type="evidence" value="ECO:0007669"/>
    <property type="project" value="UniProtKB-EC"/>
</dbReference>
<evidence type="ECO:0000256" key="2">
    <source>
        <dbReference type="ARBA" id="ARBA00012178"/>
    </source>
</evidence>
<feature type="domain" description="SET" evidence="18">
    <location>
        <begin position="4"/>
        <end position="329"/>
    </location>
</feature>
<dbReference type="Gene3D" id="2.170.270.10">
    <property type="entry name" value="SET domain"/>
    <property type="match status" value="2"/>
</dbReference>
<evidence type="ECO:0000256" key="5">
    <source>
        <dbReference type="ARBA" id="ARBA00022679"/>
    </source>
</evidence>
<gene>
    <name evidence="19" type="ORF">g.34415</name>
</gene>
<comment type="catalytic activity">
    <reaction evidence="14">
        <text>L-lysyl-[protein] + 3 S-adenosyl-L-methionine = N(6),N(6),N(6)-trimethyl-L-lysyl-[protein] + 3 S-adenosyl-L-homocysteine + 3 H(+)</text>
        <dbReference type="Rhea" id="RHEA:54192"/>
        <dbReference type="Rhea" id="RHEA-COMP:9752"/>
        <dbReference type="Rhea" id="RHEA-COMP:13826"/>
        <dbReference type="ChEBI" id="CHEBI:15378"/>
        <dbReference type="ChEBI" id="CHEBI:29969"/>
        <dbReference type="ChEBI" id="CHEBI:57856"/>
        <dbReference type="ChEBI" id="CHEBI:59789"/>
        <dbReference type="ChEBI" id="CHEBI:61961"/>
    </reaction>
    <physiologicalReaction direction="left-to-right" evidence="14">
        <dbReference type="Rhea" id="RHEA:54193"/>
    </physiologicalReaction>
</comment>
<evidence type="ECO:0000256" key="3">
    <source>
        <dbReference type="ARBA" id="ARBA00022490"/>
    </source>
</evidence>
<dbReference type="PROSITE" id="PS50280">
    <property type="entry name" value="SET"/>
    <property type="match status" value="1"/>
</dbReference>
<evidence type="ECO:0000256" key="13">
    <source>
        <dbReference type="ARBA" id="ARBA00048081"/>
    </source>
</evidence>
<evidence type="ECO:0000256" key="17">
    <source>
        <dbReference type="ARBA" id="ARBA00049806"/>
    </source>
</evidence>
<comment type="catalytic activity">
    <reaction evidence="13">
        <text>L-lysyl(20)-[histone H4] + 3 S-adenosyl-L-methionine = N(6),N(6),N(6)-trimethyl-L-lysyl(20)-[histone H4] + 3 S-adenosyl-L-homocysteine + 3 H(+)</text>
        <dbReference type="Rhea" id="RHEA:64456"/>
        <dbReference type="Rhea" id="RHEA-COMP:15554"/>
        <dbReference type="Rhea" id="RHEA-COMP:15998"/>
        <dbReference type="ChEBI" id="CHEBI:15378"/>
        <dbReference type="ChEBI" id="CHEBI:29969"/>
        <dbReference type="ChEBI" id="CHEBI:57856"/>
        <dbReference type="ChEBI" id="CHEBI:59789"/>
        <dbReference type="ChEBI" id="CHEBI:61961"/>
        <dbReference type="EC" id="2.1.1.372"/>
    </reaction>
</comment>
<protein>
    <recommendedName>
        <fullName evidence="15">Protein-lysine N-trimethyltransferase SMYD5</fullName>
        <ecNumber evidence="2">2.1.1.359</ecNumber>
        <ecNumber evidence="10">2.1.1.372</ecNumber>
    </recommendedName>
    <alternativeName>
        <fullName evidence="11">SET and MYND domain-containing protein 5</fullName>
    </alternativeName>
    <alternativeName>
        <fullName evidence="16">[histone H3]-lysine20 N-trimethyltransferase SMYD5</fullName>
    </alternativeName>
    <alternativeName>
        <fullName evidence="17">[histone H4]-lysine36 N-trimethyltransferase SMYD5</fullName>
    </alternativeName>
</protein>
<evidence type="ECO:0000256" key="11">
    <source>
        <dbReference type="ARBA" id="ARBA00033038"/>
    </source>
</evidence>
<dbReference type="Pfam" id="PF00856">
    <property type="entry name" value="SET"/>
    <property type="match status" value="1"/>
</dbReference>
<evidence type="ECO:0000259" key="18">
    <source>
        <dbReference type="PROSITE" id="PS50280"/>
    </source>
</evidence>
<evidence type="ECO:0000256" key="9">
    <source>
        <dbReference type="ARBA" id="ARBA00022833"/>
    </source>
</evidence>
<organism evidence="19">
    <name type="scientific">Clastoptera arizonana</name>
    <name type="common">Arizona spittle bug</name>
    <dbReference type="NCBI Taxonomy" id="38151"/>
    <lineage>
        <taxon>Eukaryota</taxon>
        <taxon>Metazoa</taxon>
        <taxon>Ecdysozoa</taxon>
        <taxon>Arthropoda</taxon>
        <taxon>Hexapoda</taxon>
        <taxon>Insecta</taxon>
        <taxon>Pterygota</taxon>
        <taxon>Neoptera</taxon>
        <taxon>Paraneoptera</taxon>
        <taxon>Hemiptera</taxon>
        <taxon>Auchenorrhyncha</taxon>
        <taxon>Cercopoidea</taxon>
        <taxon>Clastopteridae</taxon>
        <taxon>Clastoptera</taxon>
    </lineage>
</organism>
<dbReference type="Gene3D" id="6.10.140.2220">
    <property type="match status" value="1"/>
</dbReference>
<comment type="catalytic activity">
    <reaction evidence="12">
        <text>L-lysyl(36)-[histone H3] + 3 S-adenosyl-L-methionine = N(6),N(6),N(6)-trimethyl-L-lysyl(36)-[histone H3] + 3 S-adenosyl-L-homocysteine + 3 H(+)</text>
        <dbReference type="Rhea" id="RHEA:60324"/>
        <dbReference type="Rhea" id="RHEA-COMP:9785"/>
        <dbReference type="Rhea" id="RHEA-COMP:15536"/>
        <dbReference type="ChEBI" id="CHEBI:15378"/>
        <dbReference type="ChEBI" id="CHEBI:29969"/>
        <dbReference type="ChEBI" id="CHEBI:57856"/>
        <dbReference type="ChEBI" id="CHEBI:59789"/>
        <dbReference type="ChEBI" id="CHEBI:61961"/>
        <dbReference type="EC" id="2.1.1.359"/>
    </reaction>
</comment>
<proteinExistence type="predicted"/>
<dbReference type="GO" id="GO:0045814">
    <property type="term" value="P:negative regulation of gene expression, epigenetic"/>
    <property type="evidence" value="ECO:0007669"/>
    <property type="project" value="TreeGrafter"/>
</dbReference>
<dbReference type="SMART" id="SM00317">
    <property type="entry name" value="SET"/>
    <property type="match status" value="1"/>
</dbReference>
<dbReference type="InterPro" id="IPR001214">
    <property type="entry name" value="SET_dom"/>
</dbReference>
<evidence type="ECO:0000256" key="15">
    <source>
        <dbReference type="ARBA" id="ARBA00049768"/>
    </source>
</evidence>
<dbReference type="GO" id="GO:0140955">
    <property type="term" value="F:histone H3K36 trimethyltransferase activity"/>
    <property type="evidence" value="ECO:0007669"/>
    <property type="project" value="UniProtKB-EC"/>
</dbReference>
<evidence type="ECO:0000256" key="6">
    <source>
        <dbReference type="ARBA" id="ARBA00022691"/>
    </source>
</evidence>
<keyword evidence="8" id="KW-0863">Zinc-finger</keyword>
<evidence type="ECO:0000256" key="1">
    <source>
        <dbReference type="ARBA" id="ARBA00004496"/>
    </source>
</evidence>